<comment type="caution">
    <text evidence="10">The sequence shown here is derived from an EMBL/GenBank/DDBJ whole genome shotgun (WGS) entry which is preliminary data.</text>
</comment>
<feature type="domain" description="Reverse transcriptase" evidence="9">
    <location>
        <begin position="1"/>
        <end position="110"/>
    </location>
</feature>
<dbReference type="InterPro" id="IPR043502">
    <property type="entry name" value="DNA/RNA_pol_sf"/>
</dbReference>
<keyword evidence="7" id="KW-0378">Hydrolase</keyword>
<dbReference type="AlphaFoldDB" id="A0A7K5W456"/>
<keyword evidence="3" id="KW-0808">Transferase</keyword>
<organism evidence="10 11">
    <name type="scientific">Hylia prasina</name>
    <name type="common">green hylia</name>
    <dbReference type="NCBI Taxonomy" id="208073"/>
    <lineage>
        <taxon>Eukaryota</taxon>
        <taxon>Metazoa</taxon>
        <taxon>Chordata</taxon>
        <taxon>Craniata</taxon>
        <taxon>Vertebrata</taxon>
        <taxon>Euteleostomi</taxon>
        <taxon>Archelosauria</taxon>
        <taxon>Archosauria</taxon>
        <taxon>Dinosauria</taxon>
        <taxon>Saurischia</taxon>
        <taxon>Theropoda</taxon>
        <taxon>Coelurosauria</taxon>
        <taxon>Aves</taxon>
        <taxon>Neognathae</taxon>
        <taxon>Neoaves</taxon>
        <taxon>Telluraves</taxon>
        <taxon>Australaves</taxon>
        <taxon>Passeriformes</taxon>
        <taxon>Sylvioidea</taxon>
        <taxon>Sylviidae</taxon>
        <taxon>Acrocephalinae</taxon>
        <taxon>Hylia</taxon>
    </lineage>
</organism>
<comment type="similarity">
    <text evidence="1">Belongs to the beta type-B retroviral polymerase family. HERV class-II K(HML-2) pol subfamily.</text>
</comment>
<evidence type="ECO:0000256" key="3">
    <source>
        <dbReference type="ARBA" id="ARBA00022679"/>
    </source>
</evidence>
<dbReference type="GO" id="GO:0004523">
    <property type="term" value="F:RNA-DNA hybrid ribonuclease activity"/>
    <property type="evidence" value="ECO:0007669"/>
    <property type="project" value="UniProtKB-EC"/>
</dbReference>
<name>A0A7K5W456_9SYLV</name>
<dbReference type="PROSITE" id="PS50878">
    <property type="entry name" value="RT_POL"/>
    <property type="match status" value="1"/>
</dbReference>
<evidence type="ECO:0000259" key="9">
    <source>
        <dbReference type="PROSITE" id="PS50878"/>
    </source>
</evidence>
<sequence>DAPRFGFPVPSVNREEPLQRYHWVVLPQGLKNSPTICQWFMARALSPAREKHPQAIIIHYMDDLLISAPMHKEMRETCDSVITEVQNAGLEISTSKIQEVPPWKYLGWRIMEQTIKPQKIQLKANVNNLQILGEINWIRPILGITNDELAPLFNLLRGDCNINSLRTLTPEAQEALEKIVEALQHRQAHRCEMSQPFSLTVSGEKMQLYGLIFQWDTSKRDPLLIIEWIFLPYRSPKTIFTTLEMIAQIIIRARARLLTMAGRRDFATIYLPLKKGYFDWAFQKSEELQTALLNYSGVCSIHYPSHKLLQAKLSLREKSILSEVPLDAITLFTDGS</sequence>
<dbReference type="EMBL" id="VYXD01003899">
    <property type="protein sequence ID" value="NWU35784.1"/>
    <property type="molecule type" value="Genomic_DNA"/>
</dbReference>
<evidence type="ECO:0000256" key="2">
    <source>
        <dbReference type="ARBA" id="ARBA00012180"/>
    </source>
</evidence>
<keyword evidence="11" id="KW-1185">Reference proteome</keyword>
<evidence type="ECO:0000313" key="10">
    <source>
        <dbReference type="EMBL" id="NWU35784.1"/>
    </source>
</evidence>
<feature type="non-terminal residue" evidence="10">
    <location>
        <position position="336"/>
    </location>
</feature>
<keyword evidence="4" id="KW-0548">Nucleotidyltransferase</keyword>
<dbReference type="SUPFAM" id="SSF56672">
    <property type="entry name" value="DNA/RNA polymerases"/>
    <property type="match status" value="1"/>
</dbReference>
<dbReference type="Gene3D" id="3.30.70.270">
    <property type="match status" value="2"/>
</dbReference>
<dbReference type="InterPro" id="IPR043128">
    <property type="entry name" value="Rev_trsase/Diguanyl_cyclase"/>
</dbReference>
<evidence type="ECO:0000256" key="5">
    <source>
        <dbReference type="ARBA" id="ARBA00022722"/>
    </source>
</evidence>
<evidence type="ECO:0000256" key="4">
    <source>
        <dbReference type="ARBA" id="ARBA00022695"/>
    </source>
</evidence>
<keyword evidence="8" id="KW-0695">RNA-directed DNA polymerase</keyword>
<dbReference type="Pfam" id="PF00078">
    <property type="entry name" value="RVT_1"/>
    <property type="match status" value="1"/>
</dbReference>
<keyword evidence="6" id="KW-0255">Endonuclease</keyword>
<dbReference type="GO" id="GO:0035613">
    <property type="term" value="F:RNA stem-loop binding"/>
    <property type="evidence" value="ECO:0007669"/>
    <property type="project" value="TreeGrafter"/>
</dbReference>
<evidence type="ECO:0000256" key="6">
    <source>
        <dbReference type="ARBA" id="ARBA00022759"/>
    </source>
</evidence>
<gene>
    <name evidence="10" type="primary">Ervk25</name>
    <name evidence="10" type="ORF">HYLPRA_R00797</name>
</gene>
<dbReference type="Gene3D" id="3.10.10.10">
    <property type="entry name" value="HIV Type 1 Reverse Transcriptase, subunit A, domain 1"/>
    <property type="match status" value="1"/>
</dbReference>
<evidence type="ECO:0000256" key="8">
    <source>
        <dbReference type="ARBA" id="ARBA00022918"/>
    </source>
</evidence>
<accession>A0A7K5W456</accession>
<keyword evidence="5" id="KW-0540">Nuclease</keyword>
<dbReference type="InterPro" id="IPR010661">
    <property type="entry name" value="RVT_thumb"/>
</dbReference>
<reference evidence="10 11" key="1">
    <citation type="submission" date="2019-09" db="EMBL/GenBank/DDBJ databases">
        <title>Bird 10,000 Genomes (B10K) Project - Family phase.</title>
        <authorList>
            <person name="Zhang G."/>
        </authorList>
    </citation>
    <scope>NUCLEOTIDE SEQUENCE [LARGE SCALE GENOMIC DNA]</scope>
    <source>
        <strain evidence="10">B10K-DU-001-70</strain>
        <tissue evidence="10">Muscle</tissue>
    </source>
</reference>
<evidence type="ECO:0000256" key="7">
    <source>
        <dbReference type="ARBA" id="ARBA00022801"/>
    </source>
</evidence>
<evidence type="ECO:0000256" key="1">
    <source>
        <dbReference type="ARBA" id="ARBA00010879"/>
    </source>
</evidence>
<dbReference type="Proteomes" id="UP000557268">
    <property type="component" value="Unassembled WGS sequence"/>
</dbReference>
<dbReference type="GO" id="GO:0003964">
    <property type="term" value="F:RNA-directed DNA polymerase activity"/>
    <property type="evidence" value="ECO:0007669"/>
    <property type="project" value="UniProtKB-KW"/>
</dbReference>
<dbReference type="PANTHER" id="PTHR41694:SF3">
    <property type="entry name" value="RNA-DIRECTED DNA POLYMERASE-RELATED"/>
    <property type="match status" value="1"/>
</dbReference>
<dbReference type="Pfam" id="PF06817">
    <property type="entry name" value="RVT_thumb"/>
    <property type="match status" value="1"/>
</dbReference>
<dbReference type="EC" id="3.1.26.4" evidence="2"/>
<feature type="non-terminal residue" evidence="10">
    <location>
        <position position="1"/>
    </location>
</feature>
<protein>
    <recommendedName>
        <fullName evidence="2">ribonuclease H</fullName>
        <ecNumber evidence="2">3.1.26.4</ecNumber>
    </recommendedName>
</protein>
<dbReference type="InterPro" id="IPR000477">
    <property type="entry name" value="RT_dom"/>
</dbReference>
<proteinExistence type="inferred from homology"/>
<evidence type="ECO:0000313" key="11">
    <source>
        <dbReference type="Proteomes" id="UP000557268"/>
    </source>
</evidence>
<dbReference type="PANTHER" id="PTHR41694">
    <property type="entry name" value="ENDOGENOUS RETROVIRUS GROUP K MEMBER POL PROTEIN"/>
    <property type="match status" value="1"/>
</dbReference>